<feature type="transmembrane region" description="Helical" evidence="2">
    <location>
        <begin position="149"/>
        <end position="175"/>
    </location>
</feature>
<feature type="transmembrane region" description="Helical" evidence="2">
    <location>
        <begin position="74"/>
        <end position="97"/>
    </location>
</feature>
<accession>A0ABQ3X1X6</accession>
<name>A0ABQ3X1X6_9ACTN</name>
<keyword evidence="2" id="KW-1133">Transmembrane helix</keyword>
<feature type="region of interest" description="Disordered" evidence="1">
    <location>
        <begin position="253"/>
        <end position="274"/>
    </location>
</feature>
<feature type="transmembrane region" description="Helical" evidence="2">
    <location>
        <begin position="187"/>
        <end position="208"/>
    </location>
</feature>
<gene>
    <name evidence="3" type="ORF">Aco03nite_009280</name>
</gene>
<sequence>MSSAPAPRESLGLIGNSAVGYQLAVVHGRRLLAVLLPLLTAAMLGLYLLDLLLARQQTVILDGYPSVPAIEDPAWAKSAVVIVFWLIGLTAATTAVADAERGRTTRPRAALTAAIRRLPALVILSAAVAGGTFLLVTAVAGIASEMPEAILPLLCGALLLAAVIGARLLIGLIASGGPERTPTRGRVLSTAGAFVLGGVVIPLAGALLTAGPWTVLPPAFLVPLTALVLTFVVAAQAGILAHIGLLHTAAQDPVDPPLPETESPETETAETEAPRAGAVRRPWFAVAAVIVVLALPVGVAALNPLGAPVVRSHGDVPSGVAAVAWPAGQHPVIATISGARFCDDDLCDRHVTRNGGPSVYDGYGTAAISTDGTAVVKAALTGGADTGGPFVHYTVCTRSGCPEQWFPVRASAGEPSGWSDLAAAVAPDQAVWFGLAAVPEEDANRYEITLIRCPDASCSRPERHRAGTVDRDPEDSFAGRRRISLSIGADGRPVLMIRTGTVATVVTCDPVTCAAPRTTSAFAGTSGTTWDTLAGDPATVIAFDPGRLQFGEQLITLDSGRTAAWSGAVASEGSHVYATAAEQADPPGLHVTISTDGEPAEPGYWRQILWRCDQNGCSRQALDGMTESWGREGLAVSGDGQVLIVRQDRILLFTP</sequence>
<feature type="transmembrane region" description="Helical" evidence="2">
    <location>
        <begin position="118"/>
        <end position="143"/>
    </location>
</feature>
<feature type="transmembrane region" description="Helical" evidence="2">
    <location>
        <begin position="31"/>
        <end position="54"/>
    </location>
</feature>
<evidence type="ECO:0000256" key="2">
    <source>
        <dbReference type="SAM" id="Phobius"/>
    </source>
</evidence>
<protein>
    <submittedName>
        <fullName evidence="3">Uncharacterized protein</fullName>
    </submittedName>
</protein>
<keyword evidence="2" id="KW-0472">Membrane</keyword>
<feature type="transmembrane region" description="Helical" evidence="2">
    <location>
        <begin position="220"/>
        <end position="241"/>
    </location>
</feature>
<evidence type="ECO:0000313" key="4">
    <source>
        <dbReference type="Proteomes" id="UP000612282"/>
    </source>
</evidence>
<proteinExistence type="predicted"/>
<feature type="transmembrane region" description="Helical" evidence="2">
    <location>
        <begin position="283"/>
        <end position="302"/>
    </location>
</feature>
<organism evidence="3 4">
    <name type="scientific">Actinoplanes couchii</name>
    <dbReference type="NCBI Taxonomy" id="403638"/>
    <lineage>
        <taxon>Bacteria</taxon>
        <taxon>Bacillati</taxon>
        <taxon>Actinomycetota</taxon>
        <taxon>Actinomycetes</taxon>
        <taxon>Micromonosporales</taxon>
        <taxon>Micromonosporaceae</taxon>
        <taxon>Actinoplanes</taxon>
    </lineage>
</organism>
<comment type="caution">
    <text evidence="3">The sequence shown here is derived from an EMBL/GenBank/DDBJ whole genome shotgun (WGS) entry which is preliminary data.</text>
</comment>
<dbReference type="EMBL" id="BOMG01000021">
    <property type="protein sequence ID" value="GID52524.1"/>
    <property type="molecule type" value="Genomic_DNA"/>
</dbReference>
<reference evidence="3 4" key="1">
    <citation type="submission" date="2021-01" db="EMBL/GenBank/DDBJ databases">
        <title>Whole genome shotgun sequence of Actinoplanes couchii NBRC 106145.</title>
        <authorList>
            <person name="Komaki H."/>
            <person name="Tamura T."/>
        </authorList>
    </citation>
    <scope>NUCLEOTIDE SEQUENCE [LARGE SCALE GENOMIC DNA]</scope>
    <source>
        <strain evidence="3 4">NBRC 106145</strain>
    </source>
</reference>
<dbReference type="Proteomes" id="UP000612282">
    <property type="component" value="Unassembled WGS sequence"/>
</dbReference>
<evidence type="ECO:0000256" key="1">
    <source>
        <dbReference type="SAM" id="MobiDB-lite"/>
    </source>
</evidence>
<keyword evidence="4" id="KW-1185">Reference proteome</keyword>
<evidence type="ECO:0000313" key="3">
    <source>
        <dbReference type="EMBL" id="GID52524.1"/>
    </source>
</evidence>
<keyword evidence="2" id="KW-0812">Transmembrane</keyword>
<dbReference type="RefSeq" id="WP_203793330.1">
    <property type="nucleotide sequence ID" value="NZ_BAAAQE010000097.1"/>
</dbReference>